<keyword evidence="5" id="KW-1185">Reference proteome</keyword>
<dbReference type="InterPro" id="IPR019557">
    <property type="entry name" value="AminoTfrase-like_pln_mobile"/>
</dbReference>
<gene>
    <name evidence="4" type="ORF">COLO4_07268</name>
</gene>
<feature type="region of interest" description="Disordered" evidence="2">
    <location>
        <begin position="1"/>
        <end position="26"/>
    </location>
</feature>
<dbReference type="Proteomes" id="UP000187203">
    <property type="component" value="Unassembled WGS sequence"/>
</dbReference>
<organism evidence="4 5">
    <name type="scientific">Corchorus olitorius</name>
    <dbReference type="NCBI Taxonomy" id="93759"/>
    <lineage>
        <taxon>Eukaryota</taxon>
        <taxon>Viridiplantae</taxon>
        <taxon>Streptophyta</taxon>
        <taxon>Embryophyta</taxon>
        <taxon>Tracheophyta</taxon>
        <taxon>Spermatophyta</taxon>
        <taxon>Magnoliopsida</taxon>
        <taxon>eudicotyledons</taxon>
        <taxon>Gunneridae</taxon>
        <taxon>Pentapetalae</taxon>
        <taxon>rosids</taxon>
        <taxon>malvids</taxon>
        <taxon>Malvales</taxon>
        <taxon>Malvaceae</taxon>
        <taxon>Grewioideae</taxon>
        <taxon>Apeibeae</taxon>
        <taxon>Corchorus</taxon>
    </lineage>
</organism>
<sequence length="536" mass="59695">MLRTWGAGSPGFPPPKTKPSQIGKKQIRSKVVALPSRKKLRFSDVEPLVQVPTDWSDELINGNDSFWVNLNEYKEHDAALEQHVYKYIRTEAKGDRSPLAFDDVGVGSLDLELSSEEKETQKQLCTLLRQKGRPVRLNAWCKLFRDENAPADEFVGFLLLWYVLPWAPEDGISPTLIPLAIKLSKGTRFPLGSMYLGSLYRRLDLIHEKTRLSMGRFKLWSTVDVTFIQMCLWGRFPRCAPYPNIYDASLFSVNYRVWAWYKWQLSNTSIFEVMDKHNEFCTRPYVRPLAGFGSPIVSAAASEDTINENESEMSDSESGSYNDDEETSTKIADVEAIHDDDNRGEDHVVEVAIAEHVKTIGTDNVEEVADDDYNDIADYGSDGDSASNHIFLPVRGNLKDDGTPVTPCSEFDLSTDYGILDATSPTSAPPAATSSGENASLSTLEVFPTADSTENAALGVFPSVLSTASAVALEPNSEKELADIGVEMAELVSKEQKLQQGLEKITKRRVELQQRQKILETAQDSIRAFKEGGPLF</sequence>
<reference evidence="5" key="1">
    <citation type="submission" date="2013-09" db="EMBL/GenBank/DDBJ databases">
        <title>Corchorus olitorius genome sequencing.</title>
        <authorList>
            <person name="Alam M."/>
            <person name="Haque M.S."/>
            <person name="Islam M.S."/>
            <person name="Emdad E.M."/>
            <person name="Islam M.M."/>
            <person name="Ahmed B."/>
            <person name="Halim A."/>
            <person name="Hossen Q.M.M."/>
            <person name="Hossain M.Z."/>
            <person name="Ahmed R."/>
            <person name="Khan M.M."/>
            <person name="Islam R."/>
            <person name="Rashid M.M."/>
            <person name="Khan S.A."/>
            <person name="Rahman M.S."/>
            <person name="Alam M."/>
            <person name="Yahiya A.S."/>
            <person name="Khan M.S."/>
            <person name="Azam M.S."/>
            <person name="Haque T."/>
            <person name="Lashkar M.Z.H."/>
            <person name="Akhand A.I."/>
            <person name="Morshed G."/>
            <person name="Roy S."/>
            <person name="Uddin K.S."/>
            <person name="Rabeya T."/>
            <person name="Hossain A.S."/>
            <person name="Chowdhury A."/>
            <person name="Snigdha A.R."/>
            <person name="Mortoza M.S."/>
            <person name="Matin S.A."/>
            <person name="Hoque S.M.E."/>
            <person name="Islam M.K."/>
            <person name="Roy D.K."/>
            <person name="Haider R."/>
            <person name="Moosa M.M."/>
            <person name="Elias S.M."/>
            <person name="Hasan A.M."/>
            <person name="Jahan S."/>
            <person name="Shafiuddin M."/>
            <person name="Mahmood N."/>
            <person name="Shommy N.S."/>
        </authorList>
    </citation>
    <scope>NUCLEOTIDE SEQUENCE [LARGE SCALE GENOMIC DNA]</scope>
    <source>
        <strain evidence="5">cv. O-4</strain>
    </source>
</reference>
<protein>
    <recommendedName>
        <fullName evidence="3">Aminotransferase-like plant mobile domain-containing protein</fullName>
    </recommendedName>
</protein>
<feature type="domain" description="Aminotransferase-like plant mobile" evidence="3">
    <location>
        <begin position="118"/>
        <end position="298"/>
    </location>
</feature>
<feature type="region of interest" description="Disordered" evidence="2">
    <location>
        <begin position="303"/>
        <end position="327"/>
    </location>
</feature>
<comment type="caution">
    <text evidence="4">The sequence shown here is derived from an EMBL/GenBank/DDBJ whole genome shotgun (WGS) entry which is preliminary data.</text>
</comment>
<keyword evidence="1" id="KW-0175">Coiled coil</keyword>
<dbReference type="OrthoDB" id="1194658at2759"/>
<feature type="compositionally biased region" description="Acidic residues" evidence="2">
    <location>
        <begin position="305"/>
        <end position="315"/>
    </location>
</feature>
<evidence type="ECO:0000313" key="5">
    <source>
        <dbReference type="Proteomes" id="UP000187203"/>
    </source>
</evidence>
<evidence type="ECO:0000256" key="2">
    <source>
        <dbReference type="SAM" id="MobiDB-lite"/>
    </source>
</evidence>
<evidence type="ECO:0000259" key="3">
    <source>
        <dbReference type="Pfam" id="PF10536"/>
    </source>
</evidence>
<feature type="coiled-coil region" evidence="1">
    <location>
        <begin position="495"/>
        <end position="522"/>
    </location>
</feature>
<evidence type="ECO:0000313" key="4">
    <source>
        <dbReference type="EMBL" id="OMP07519.1"/>
    </source>
</evidence>
<name>A0A1R3KKD2_9ROSI</name>
<evidence type="ECO:0000256" key="1">
    <source>
        <dbReference type="SAM" id="Coils"/>
    </source>
</evidence>
<dbReference type="EMBL" id="AWUE01013188">
    <property type="protein sequence ID" value="OMP07519.1"/>
    <property type="molecule type" value="Genomic_DNA"/>
</dbReference>
<dbReference type="AlphaFoldDB" id="A0A1R3KKD2"/>
<dbReference type="STRING" id="93759.A0A1R3KKD2"/>
<dbReference type="Pfam" id="PF10536">
    <property type="entry name" value="PMD"/>
    <property type="match status" value="1"/>
</dbReference>
<proteinExistence type="predicted"/>
<accession>A0A1R3KKD2</accession>